<feature type="compositionally biased region" description="Polar residues" evidence="1">
    <location>
        <begin position="1"/>
        <end position="10"/>
    </location>
</feature>
<organism evidence="2 3">
    <name type="scientific">Eumeta variegata</name>
    <name type="common">Bagworm moth</name>
    <name type="synonym">Eumeta japonica</name>
    <dbReference type="NCBI Taxonomy" id="151549"/>
    <lineage>
        <taxon>Eukaryota</taxon>
        <taxon>Metazoa</taxon>
        <taxon>Ecdysozoa</taxon>
        <taxon>Arthropoda</taxon>
        <taxon>Hexapoda</taxon>
        <taxon>Insecta</taxon>
        <taxon>Pterygota</taxon>
        <taxon>Neoptera</taxon>
        <taxon>Endopterygota</taxon>
        <taxon>Lepidoptera</taxon>
        <taxon>Glossata</taxon>
        <taxon>Ditrysia</taxon>
        <taxon>Tineoidea</taxon>
        <taxon>Psychidae</taxon>
        <taxon>Oiketicinae</taxon>
        <taxon>Eumeta</taxon>
    </lineage>
</organism>
<dbReference type="AlphaFoldDB" id="A0A4C1YWB6"/>
<accession>A0A4C1YWB6</accession>
<dbReference type="EMBL" id="BGZK01001406">
    <property type="protein sequence ID" value="GBP79263.1"/>
    <property type="molecule type" value="Genomic_DNA"/>
</dbReference>
<sequence length="112" mass="12553">MNNRTTSSGRTVEAPQHTDQSNPAPVRASHRLFFVSVPCPFYNSPLTGLVHPTSRTSFLSDSSFSSFCLRRNLYQARAYSTNPPKFACAHEIRTMDRAHLDSARHFAPDVVI</sequence>
<evidence type="ECO:0000313" key="2">
    <source>
        <dbReference type="EMBL" id="GBP79263.1"/>
    </source>
</evidence>
<evidence type="ECO:0000256" key="1">
    <source>
        <dbReference type="SAM" id="MobiDB-lite"/>
    </source>
</evidence>
<gene>
    <name evidence="2" type="ORF">EVAR_87358_1</name>
</gene>
<feature type="region of interest" description="Disordered" evidence="1">
    <location>
        <begin position="1"/>
        <end position="25"/>
    </location>
</feature>
<evidence type="ECO:0000313" key="3">
    <source>
        <dbReference type="Proteomes" id="UP000299102"/>
    </source>
</evidence>
<dbReference type="Proteomes" id="UP000299102">
    <property type="component" value="Unassembled WGS sequence"/>
</dbReference>
<comment type="caution">
    <text evidence="2">The sequence shown here is derived from an EMBL/GenBank/DDBJ whole genome shotgun (WGS) entry which is preliminary data.</text>
</comment>
<name>A0A4C1YWB6_EUMVA</name>
<protein>
    <submittedName>
        <fullName evidence="2">Uncharacterized protein</fullName>
    </submittedName>
</protein>
<proteinExistence type="predicted"/>
<reference evidence="2 3" key="1">
    <citation type="journal article" date="2019" name="Commun. Biol.">
        <title>The bagworm genome reveals a unique fibroin gene that provides high tensile strength.</title>
        <authorList>
            <person name="Kono N."/>
            <person name="Nakamura H."/>
            <person name="Ohtoshi R."/>
            <person name="Tomita M."/>
            <person name="Numata K."/>
            <person name="Arakawa K."/>
        </authorList>
    </citation>
    <scope>NUCLEOTIDE SEQUENCE [LARGE SCALE GENOMIC DNA]</scope>
</reference>
<keyword evidence="3" id="KW-1185">Reference proteome</keyword>